<protein>
    <submittedName>
        <fullName evidence="1">Uncharacterized protein</fullName>
    </submittedName>
</protein>
<gene>
    <name evidence="1" type="ORF">IM811_004558</name>
</gene>
<accession>A0A8H7K7W9</accession>
<comment type="caution">
    <text evidence="1">The sequence shown here is derived from an EMBL/GenBank/DDBJ whole genome shotgun (WGS) entry which is preliminary data.</text>
</comment>
<evidence type="ECO:0000313" key="1">
    <source>
        <dbReference type="EMBL" id="KAF9744936.1"/>
    </source>
</evidence>
<dbReference type="Proteomes" id="UP000616885">
    <property type="component" value="Unassembled WGS sequence"/>
</dbReference>
<evidence type="ECO:0000313" key="2">
    <source>
        <dbReference type="Proteomes" id="UP000616885"/>
    </source>
</evidence>
<sequence length="132" mass="15134">MSHDDDLVLSHYWVTLIEFLIHLPVEAEAPFEMPDLTDAASLDLKTKARPWQRPAPCHNSNIVPSSPFLLSPKRMAFSFLFSVTDDRILTLYRLLPVHFSALSLGSSHGYQAVDRRVLRHLNLVLWMPRVVE</sequence>
<dbReference type="AlphaFoldDB" id="A0A8H7K7W9"/>
<dbReference type="EMBL" id="JADCTT010000013">
    <property type="protein sequence ID" value="KAF9744936.1"/>
    <property type="molecule type" value="Genomic_DNA"/>
</dbReference>
<proteinExistence type="predicted"/>
<organism evidence="1 2">
    <name type="scientific">Bionectria ochroleuca</name>
    <name type="common">Gliocladium roseum</name>
    <dbReference type="NCBI Taxonomy" id="29856"/>
    <lineage>
        <taxon>Eukaryota</taxon>
        <taxon>Fungi</taxon>
        <taxon>Dikarya</taxon>
        <taxon>Ascomycota</taxon>
        <taxon>Pezizomycotina</taxon>
        <taxon>Sordariomycetes</taxon>
        <taxon>Hypocreomycetidae</taxon>
        <taxon>Hypocreales</taxon>
        <taxon>Bionectriaceae</taxon>
        <taxon>Clonostachys</taxon>
    </lineage>
</organism>
<reference evidence="1" key="1">
    <citation type="submission" date="2020-10" db="EMBL/GenBank/DDBJ databases">
        <title>High-Quality Genome Resource of Clonostachys rosea strain S41 by Oxford Nanopore Long-Read Sequencing.</title>
        <authorList>
            <person name="Wang H."/>
        </authorList>
    </citation>
    <scope>NUCLEOTIDE SEQUENCE</scope>
    <source>
        <strain evidence="1">S41</strain>
    </source>
</reference>
<name>A0A8H7K7W9_BIOOC</name>